<reference evidence="3 4" key="1">
    <citation type="submission" date="2019-12" db="EMBL/GenBank/DDBJ databases">
        <authorList>
            <person name="Alioto T."/>
            <person name="Alioto T."/>
            <person name="Gomez Garrido J."/>
        </authorList>
    </citation>
    <scope>NUCLEOTIDE SEQUENCE [LARGE SCALE GENOMIC DNA]</scope>
</reference>
<feature type="compositionally biased region" description="Basic and acidic residues" evidence="2">
    <location>
        <begin position="318"/>
        <end position="327"/>
    </location>
</feature>
<feature type="region of interest" description="Disordered" evidence="2">
    <location>
        <begin position="318"/>
        <end position="339"/>
    </location>
</feature>
<dbReference type="EMBL" id="CACTIH010005496">
    <property type="protein sequence ID" value="CAA2995294.1"/>
    <property type="molecule type" value="Genomic_DNA"/>
</dbReference>
<dbReference type="AlphaFoldDB" id="A0A8S0SQU5"/>
<name>A0A8S0SQU5_OLEEU</name>
<sequence length="339" mass="37952">MACMHREKPKEASRRVISMTGFSLLGLSANHVESLAAGQSYLMFCSTKNAHAQKIRTSMACMHREKPKEASRRVISTTGFSLLGLSANHVESLAVDLEIKAQGEGQGAKQSQNPFLASGIFFITILGALYARAIKEKASNAAIESMKNNLKKKEAAITSLVEKFDLEKEVANQQLQKASEENKRLAYQLEQSWIDIKELDAQLNSLRAKAVRKKKEHWEKLKKILEYVAISRTRISLMGSEIQENAVKLRKLNSKLAGKKTELAKSRDEAADLAKQMQHLKDLRLKLEAQVSTMQAELVEARNDAEVLAGELKSAKELLRKDQTRREEEEEGPTDVSYV</sequence>
<evidence type="ECO:0000256" key="1">
    <source>
        <dbReference type="SAM" id="Coils"/>
    </source>
</evidence>
<proteinExistence type="predicted"/>
<evidence type="ECO:0000313" key="3">
    <source>
        <dbReference type="EMBL" id="CAA2995294.1"/>
    </source>
</evidence>
<evidence type="ECO:0000256" key="2">
    <source>
        <dbReference type="SAM" id="MobiDB-lite"/>
    </source>
</evidence>
<organism evidence="3 4">
    <name type="scientific">Olea europaea subsp. europaea</name>
    <dbReference type="NCBI Taxonomy" id="158383"/>
    <lineage>
        <taxon>Eukaryota</taxon>
        <taxon>Viridiplantae</taxon>
        <taxon>Streptophyta</taxon>
        <taxon>Embryophyta</taxon>
        <taxon>Tracheophyta</taxon>
        <taxon>Spermatophyta</taxon>
        <taxon>Magnoliopsida</taxon>
        <taxon>eudicotyledons</taxon>
        <taxon>Gunneridae</taxon>
        <taxon>Pentapetalae</taxon>
        <taxon>asterids</taxon>
        <taxon>lamiids</taxon>
        <taxon>Lamiales</taxon>
        <taxon>Oleaceae</taxon>
        <taxon>Oleeae</taxon>
        <taxon>Olea</taxon>
    </lineage>
</organism>
<dbReference type="Proteomes" id="UP000594638">
    <property type="component" value="Unassembled WGS sequence"/>
</dbReference>
<keyword evidence="1" id="KW-0175">Coiled coil</keyword>
<evidence type="ECO:0000313" key="4">
    <source>
        <dbReference type="Proteomes" id="UP000594638"/>
    </source>
</evidence>
<gene>
    <name evidence="3" type="ORF">OLEA9_A029777</name>
</gene>
<feature type="coiled-coil region" evidence="1">
    <location>
        <begin position="249"/>
        <end position="318"/>
    </location>
</feature>
<dbReference type="Gramene" id="OE9A029777T1">
    <property type="protein sequence ID" value="OE9A029777C1"/>
    <property type="gene ID" value="OE9A029777"/>
</dbReference>
<comment type="caution">
    <text evidence="3">The sequence shown here is derived from an EMBL/GenBank/DDBJ whole genome shotgun (WGS) entry which is preliminary data.</text>
</comment>
<accession>A0A8S0SQU5</accession>
<protein>
    <submittedName>
        <fullName evidence="3">MAR-binding filament 1-1</fullName>
    </submittedName>
</protein>
<feature type="coiled-coil region" evidence="1">
    <location>
        <begin position="143"/>
        <end position="216"/>
    </location>
</feature>
<keyword evidence="4" id="KW-1185">Reference proteome</keyword>